<evidence type="ECO:0000313" key="1">
    <source>
        <dbReference type="EMBL" id="MBW83280.1"/>
    </source>
</evidence>
<proteinExistence type="predicted"/>
<accession>A0A2P2IPY1</accession>
<dbReference type="AlphaFoldDB" id="A0A2P2IPY1"/>
<dbReference type="EMBL" id="GGEC01002797">
    <property type="protein sequence ID" value="MBW83280.1"/>
    <property type="molecule type" value="Transcribed_RNA"/>
</dbReference>
<sequence length="34" mass="3960">MHAADKSVPIRVCTWVCKFCMPESIQYKVLEMSK</sequence>
<reference evidence="1" key="1">
    <citation type="submission" date="2018-02" db="EMBL/GenBank/DDBJ databases">
        <title>Rhizophora mucronata_Transcriptome.</title>
        <authorList>
            <person name="Meera S.P."/>
            <person name="Sreeshan A."/>
            <person name="Augustine A."/>
        </authorList>
    </citation>
    <scope>NUCLEOTIDE SEQUENCE</scope>
    <source>
        <tissue evidence="1">Leaf</tissue>
    </source>
</reference>
<name>A0A2P2IPY1_RHIMU</name>
<organism evidence="1">
    <name type="scientific">Rhizophora mucronata</name>
    <name type="common">Asiatic mangrove</name>
    <dbReference type="NCBI Taxonomy" id="61149"/>
    <lineage>
        <taxon>Eukaryota</taxon>
        <taxon>Viridiplantae</taxon>
        <taxon>Streptophyta</taxon>
        <taxon>Embryophyta</taxon>
        <taxon>Tracheophyta</taxon>
        <taxon>Spermatophyta</taxon>
        <taxon>Magnoliopsida</taxon>
        <taxon>eudicotyledons</taxon>
        <taxon>Gunneridae</taxon>
        <taxon>Pentapetalae</taxon>
        <taxon>rosids</taxon>
        <taxon>fabids</taxon>
        <taxon>Malpighiales</taxon>
        <taxon>Rhizophoraceae</taxon>
        <taxon>Rhizophora</taxon>
    </lineage>
</organism>
<protein>
    <submittedName>
        <fullName evidence="1">Uncharacterized protein</fullName>
    </submittedName>
</protein>